<reference evidence="8 9" key="1">
    <citation type="submission" date="2018-05" db="EMBL/GenBank/DDBJ databases">
        <title>Draft genome sequence of Scytalidium lignicola DSM 105466, a ubiquitous saprotrophic fungus.</title>
        <authorList>
            <person name="Buettner E."/>
            <person name="Gebauer A.M."/>
            <person name="Hofrichter M."/>
            <person name="Liers C."/>
            <person name="Kellner H."/>
        </authorList>
    </citation>
    <scope>NUCLEOTIDE SEQUENCE [LARGE SCALE GENOMIC DNA]</scope>
    <source>
        <strain evidence="8 9">DSM 105466</strain>
    </source>
</reference>
<evidence type="ECO:0000256" key="4">
    <source>
        <dbReference type="ARBA" id="ARBA00022825"/>
    </source>
</evidence>
<dbReference type="InterPro" id="IPR036852">
    <property type="entry name" value="Peptidase_S8/S53_dom_sf"/>
</dbReference>
<keyword evidence="4" id="KW-0720">Serine protease</keyword>
<dbReference type="PANTHER" id="PTHR43399:SF4">
    <property type="entry name" value="CELL WALL-ASSOCIATED PROTEASE"/>
    <property type="match status" value="1"/>
</dbReference>
<evidence type="ECO:0000259" key="7">
    <source>
        <dbReference type="Pfam" id="PF00082"/>
    </source>
</evidence>
<dbReference type="InterPro" id="IPR015500">
    <property type="entry name" value="Peptidase_S8_subtilisin-rel"/>
</dbReference>
<gene>
    <name evidence="8" type="ORF">B7463_g8573</name>
</gene>
<dbReference type="SUPFAM" id="SSF48403">
    <property type="entry name" value="Ankyrin repeat"/>
    <property type="match status" value="1"/>
</dbReference>
<feature type="region of interest" description="Disordered" evidence="6">
    <location>
        <begin position="325"/>
        <end position="460"/>
    </location>
</feature>
<evidence type="ECO:0000256" key="2">
    <source>
        <dbReference type="ARBA" id="ARBA00022670"/>
    </source>
</evidence>
<dbReference type="PROSITE" id="PS51892">
    <property type="entry name" value="SUBTILASE"/>
    <property type="match status" value="1"/>
</dbReference>
<dbReference type="InterPro" id="IPR051048">
    <property type="entry name" value="Peptidase_S8/S53_subtilisin"/>
</dbReference>
<feature type="compositionally biased region" description="Basic residues" evidence="6">
    <location>
        <begin position="441"/>
        <end position="450"/>
    </location>
</feature>
<evidence type="ECO:0000256" key="6">
    <source>
        <dbReference type="SAM" id="MobiDB-lite"/>
    </source>
</evidence>
<proteinExistence type="inferred from homology"/>
<dbReference type="InterPro" id="IPR002110">
    <property type="entry name" value="Ankyrin_rpt"/>
</dbReference>
<dbReference type="SMART" id="SM00248">
    <property type="entry name" value="ANK"/>
    <property type="match status" value="3"/>
</dbReference>
<dbReference type="InterPro" id="IPR023827">
    <property type="entry name" value="Peptidase_S8_Asp-AS"/>
</dbReference>
<feature type="non-terminal residue" evidence="8">
    <location>
        <position position="1054"/>
    </location>
</feature>
<keyword evidence="9" id="KW-1185">Reference proteome</keyword>
<feature type="region of interest" description="Disordered" evidence="6">
    <location>
        <begin position="78"/>
        <end position="106"/>
    </location>
</feature>
<dbReference type="Proteomes" id="UP000258309">
    <property type="component" value="Unassembled WGS sequence"/>
</dbReference>
<evidence type="ECO:0000256" key="5">
    <source>
        <dbReference type="PROSITE-ProRule" id="PRU01240"/>
    </source>
</evidence>
<comment type="caution">
    <text evidence="5">Lacks conserved residue(s) required for the propagation of feature annotation.</text>
</comment>
<feature type="compositionally biased region" description="Pro residues" evidence="6">
    <location>
        <begin position="360"/>
        <end position="371"/>
    </location>
</feature>
<dbReference type="CDD" id="cd07491">
    <property type="entry name" value="Peptidases_S8_7"/>
    <property type="match status" value="1"/>
</dbReference>
<feature type="non-terminal residue" evidence="8">
    <location>
        <position position="1"/>
    </location>
</feature>
<accession>A0A3E2H2Z7</accession>
<dbReference type="EMBL" id="NCSJ02000191">
    <property type="protein sequence ID" value="RFU27760.1"/>
    <property type="molecule type" value="Genomic_DNA"/>
</dbReference>
<dbReference type="Pfam" id="PF00082">
    <property type="entry name" value="Peptidase_S8"/>
    <property type="match status" value="1"/>
</dbReference>
<evidence type="ECO:0000256" key="3">
    <source>
        <dbReference type="ARBA" id="ARBA00022801"/>
    </source>
</evidence>
<dbReference type="InterPro" id="IPR000209">
    <property type="entry name" value="Peptidase_S8/S53_dom"/>
</dbReference>
<keyword evidence="2" id="KW-0645">Protease</keyword>
<dbReference type="PANTHER" id="PTHR43399">
    <property type="entry name" value="SUBTILISIN-RELATED"/>
    <property type="match status" value="1"/>
</dbReference>
<feature type="compositionally biased region" description="Acidic residues" evidence="6">
    <location>
        <begin position="85"/>
        <end position="104"/>
    </location>
</feature>
<dbReference type="InterPro" id="IPR036770">
    <property type="entry name" value="Ankyrin_rpt-contain_sf"/>
</dbReference>
<dbReference type="OrthoDB" id="5386278at2759"/>
<dbReference type="PROSITE" id="PS00136">
    <property type="entry name" value="SUBTILASE_ASP"/>
    <property type="match status" value="1"/>
</dbReference>
<evidence type="ECO:0000313" key="9">
    <source>
        <dbReference type="Proteomes" id="UP000258309"/>
    </source>
</evidence>
<comment type="caution">
    <text evidence="8">The sequence shown here is derived from an EMBL/GenBank/DDBJ whole genome shotgun (WGS) entry which is preliminary data.</text>
</comment>
<dbReference type="Gene3D" id="1.25.40.20">
    <property type="entry name" value="Ankyrin repeat-containing domain"/>
    <property type="match status" value="1"/>
</dbReference>
<dbReference type="STRING" id="5539.A0A3E2H2Z7"/>
<keyword evidence="3" id="KW-0378">Hydrolase</keyword>
<dbReference type="SUPFAM" id="SSF52743">
    <property type="entry name" value="Subtilisin-like"/>
    <property type="match status" value="1"/>
</dbReference>
<feature type="compositionally biased region" description="Basic and acidic residues" evidence="6">
    <location>
        <begin position="328"/>
        <end position="354"/>
    </location>
</feature>
<feature type="compositionally biased region" description="Polar residues" evidence="6">
    <location>
        <begin position="398"/>
        <end position="411"/>
    </location>
</feature>
<protein>
    <recommendedName>
        <fullName evidence="7">Peptidase S8/S53 domain-containing protein</fullName>
    </recommendedName>
</protein>
<evidence type="ECO:0000313" key="8">
    <source>
        <dbReference type="EMBL" id="RFU27760.1"/>
    </source>
</evidence>
<dbReference type="OMA" id="WERCTES"/>
<feature type="domain" description="Peptidase S8/S53" evidence="7">
    <location>
        <begin position="746"/>
        <end position="969"/>
    </location>
</feature>
<dbReference type="PRINTS" id="PR00723">
    <property type="entry name" value="SUBTILISIN"/>
</dbReference>
<dbReference type="GO" id="GO:0004252">
    <property type="term" value="F:serine-type endopeptidase activity"/>
    <property type="evidence" value="ECO:0007669"/>
    <property type="project" value="InterPro"/>
</dbReference>
<dbReference type="Pfam" id="PF12796">
    <property type="entry name" value="Ank_2"/>
    <property type="match status" value="1"/>
</dbReference>
<feature type="compositionally biased region" description="Polar residues" evidence="6">
    <location>
        <begin position="425"/>
        <end position="440"/>
    </location>
</feature>
<evidence type="ECO:0000256" key="1">
    <source>
        <dbReference type="ARBA" id="ARBA00011073"/>
    </source>
</evidence>
<sequence>MAASCHWNVSSQDTPPAPARFAEGPLAVRAAPHVQLQLGGMRIHLAFETRMLKVTMAPHSERDEKDEDLDVIDEDIHVEERAESEATESSEDDEEEEEEEEEEFDVKKKFEKILHDLKTGHLDLSDSSAREAFLSRNGDILSAKTNEEQQNLLHIIASSDKEALPSWEKLEPLVKILIQLPLPENLLAARDGVLLSPLYITAARAKKKHRLLRAMVEAHNNIDSVLGIQCFNMETCLHAAIRKMVPQAHVLYLIDHAGPQTLCVQDNEGNTPLHVAVDYNLCVDGHINIVKALVAKSDAAMDLVNAKGMSPYRFHEETCMEAVNKARKAQDAESRRGLRDPDQRSIQGRPERPTIDGPQRPLPGQGPPPPFRLVQRTNTMADAAPGKYGAGSARGTPMPSSSQNRRPSVNVDTGIVDGSTGGRSVAQTPITVDPKNTSRLSSKRGLKTKTRAKEEVKPSPKSAKAVKSFLKLHYLRTRKHDAAVDFLYGSAQEYQIYFDLYGCGPVISQNWLKTGVDYLKFENVLQYVAVPQVRVDPPRRPPSKRPLKPDGKGRTDLVFLFKWLRGERNVETILKVIVDDLQEPAHSDAAIEEALESVGVEIWDWRKTDLCSEVIYNVAPEARIVYLYWSGNNSILRGWGEAEGLPKLKKLEKVYLNVQQGLESSERTEQHVKAFKDRMKKHCPNAEVHSSSPRASSIEGSAAQADALRAEQEVRHRWLITMDEFADFLQNMERNLEPALVLEEPITVALIDDGIDIDDITLQSRIVGGRSFCHRDMEQNLSQPYYVSSGGHGTAMASLICRICPNVRLYVLKLNEFGFETGKRQITAESAAKAIRAAVDKGVHIINMSWTIERTDSNAKGIAELERAIELAAKEGILMFCSATDQGALKDRSYPAASSTKKLFKIGAAEASGTALKWLGDQHAVDFIFPGHNVVKERPGDVPVDKYTSLTGSSVATALASGLAAVILYCVQVGAQPARARQRGVTMDDFRILKKHDRMRDAFLEIGTTDESEKKYITVWERFKEAVKKAENEPRDRWIDVVTDLAALLKKRQL</sequence>
<comment type="similarity">
    <text evidence="1 5">Belongs to the peptidase S8 family.</text>
</comment>
<organism evidence="8 9">
    <name type="scientific">Scytalidium lignicola</name>
    <name type="common">Hyphomycete</name>
    <dbReference type="NCBI Taxonomy" id="5539"/>
    <lineage>
        <taxon>Eukaryota</taxon>
        <taxon>Fungi</taxon>
        <taxon>Dikarya</taxon>
        <taxon>Ascomycota</taxon>
        <taxon>Pezizomycotina</taxon>
        <taxon>Leotiomycetes</taxon>
        <taxon>Leotiomycetes incertae sedis</taxon>
        <taxon>Scytalidium</taxon>
    </lineage>
</organism>
<dbReference type="AlphaFoldDB" id="A0A3E2H2Z7"/>
<name>A0A3E2H2Z7_SCYLI</name>
<dbReference type="GO" id="GO:0006508">
    <property type="term" value="P:proteolysis"/>
    <property type="evidence" value="ECO:0007669"/>
    <property type="project" value="UniProtKB-KW"/>
</dbReference>
<dbReference type="Gene3D" id="3.40.50.200">
    <property type="entry name" value="Peptidase S8/S53 domain"/>
    <property type="match status" value="1"/>
</dbReference>